<name>A0A5C6DAF7_9BACT</name>
<proteinExistence type="predicted"/>
<evidence type="ECO:0000313" key="2">
    <source>
        <dbReference type="EMBL" id="TWU33872.1"/>
    </source>
</evidence>
<dbReference type="Proteomes" id="UP000319143">
    <property type="component" value="Unassembled WGS sequence"/>
</dbReference>
<dbReference type="InterPro" id="IPR013324">
    <property type="entry name" value="RNA_pol_sigma_r3/r4-like"/>
</dbReference>
<protein>
    <submittedName>
        <fullName evidence="2">ECF sigma factor</fullName>
    </submittedName>
</protein>
<dbReference type="SUPFAM" id="SSF88659">
    <property type="entry name" value="Sigma3 and sigma4 domains of RNA polymerase sigma factors"/>
    <property type="match status" value="1"/>
</dbReference>
<evidence type="ECO:0000259" key="1">
    <source>
        <dbReference type="Pfam" id="PF07638"/>
    </source>
</evidence>
<dbReference type="RefSeq" id="WP_146529304.1">
    <property type="nucleotide sequence ID" value="NZ_SJPV01000009.1"/>
</dbReference>
<dbReference type="AlphaFoldDB" id="A0A5C6DAF7"/>
<dbReference type="Gene3D" id="1.10.10.60">
    <property type="entry name" value="Homeodomain-like"/>
    <property type="match status" value="1"/>
</dbReference>
<dbReference type="Pfam" id="PF07638">
    <property type="entry name" value="Sigma70_ECF"/>
    <property type="match status" value="1"/>
</dbReference>
<dbReference type="OrthoDB" id="291381at2"/>
<dbReference type="InterPro" id="IPR053812">
    <property type="entry name" value="HTH_Sigma70_ECF-like"/>
</dbReference>
<organism evidence="2 3">
    <name type="scientific">Novipirellula artificiosorum</name>
    <dbReference type="NCBI Taxonomy" id="2528016"/>
    <lineage>
        <taxon>Bacteria</taxon>
        <taxon>Pseudomonadati</taxon>
        <taxon>Planctomycetota</taxon>
        <taxon>Planctomycetia</taxon>
        <taxon>Pirellulales</taxon>
        <taxon>Pirellulaceae</taxon>
        <taxon>Novipirellula</taxon>
    </lineage>
</organism>
<sequence length="204" mass="23393">MSDDPITEWIGELRGANEAAADKIWNHYWTQLCAAARRKLRSDSRPLYDEEDAALSAFNSFANGLAAGRFPKLNDRESLLRLLLVITGRKVRQRHRYDQQQKRDVRQTMTGSVFMTDADDAAALGVNHIKAREPTPEFVASFTETCDRFFKRLGDPQLQEIAVLRMEGYNDGEIAKHLDCSRSTVQRRLEIVRRECLSFDENDV</sequence>
<accession>A0A5C6DAF7</accession>
<comment type="caution">
    <text evidence="2">The sequence shown here is derived from an EMBL/GenBank/DDBJ whole genome shotgun (WGS) entry which is preliminary data.</text>
</comment>
<feature type="domain" description="RNA polymerase sigma-70 ECF-like HTH" evidence="1">
    <location>
        <begin position="6"/>
        <end position="196"/>
    </location>
</feature>
<gene>
    <name evidence="2" type="ORF">Poly41_48720</name>
</gene>
<evidence type="ECO:0000313" key="3">
    <source>
        <dbReference type="Proteomes" id="UP000319143"/>
    </source>
</evidence>
<dbReference type="EMBL" id="SJPV01000009">
    <property type="protein sequence ID" value="TWU33872.1"/>
    <property type="molecule type" value="Genomic_DNA"/>
</dbReference>
<dbReference type="Gene3D" id="1.10.1740.10">
    <property type="match status" value="1"/>
</dbReference>
<keyword evidence="3" id="KW-1185">Reference proteome</keyword>
<reference evidence="2 3" key="1">
    <citation type="submission" date="2019-02" db="EMBL/GenBank/DDBJ databases">
        <title>Deep-cultivation of Planctomycetes and their phenomic and genomic characterization uncovers novel biology.</title>
        <authorList>
            <person name="Wiegand S."/>
            <person name="Jogler M."/>
            <person name="Boedeker C."/>
            <person name="Pinto D."/>
            <person name="Vollmers J."/>
            <person name="Rivas-Marin E."/>
            <person name="Kohn T."/>
            <person name="Peeters S.H."/>
            <person name="Heuer A."/>
            <person name="Rast P."/>
            <person name="Oberbeckmann S."/>
            <person name="Bunk B."/>
            <person name="Jeske O."/>
            <person name="Meyerdierks A."/>
            <person name="Storesund J.E."/>
            <person name="Kallscheuer N."/>
            <person name="Luecker S."/>
            <person name="Lage O.M."/>
            <person name="Pohl T."/>
            <person name="Merkel B.J."/>
            <person name="Hornburger P."/>
            <person name="Mueller R.-W."/>
            <person name="Bruemmer F."/>
            <person name="Labrenz M."/>
            <person name="Spormann A.M."/>
            <person name="Op Den Camp H."/>
            <person name="Overmann J."/>
            <person name="Amann R."/>
            <person name="Jetten M.S.M."/>
            <person name="Mascher T."/>
            <person name="Medema M.H."/>
            <person name="Devos D.P."/>
            <person name="Kaster A.-K."/>
            <person name="Ovreas L."/>
            <person name="Rohde M."/>
            <person name="Galperin M.Y."/>
            <person name="Jogler C."/>
        </authorList>
    </citation>
    <scope>NUCLEOTIDE SEQUENCE [LARGE SCALE GENOMIC DNA]</scope>
    <source>
        <strain evidence="2 3">Poly41</strain>
    </source>
</reference>